<protein>
    <submittedName>
        <fullName evidence="7">MATE family efflux transporter</fullName>
    </submittedName>
</protein>
<dbReference type="PANTHER" id="PTHR42893">
    <property type="entry name" value="PROTEIN DETOXIFICATION 44, CHLOROPLASTIC-RELATED"/>
    <property type="match status" value="1"/>
</dbReference>
<dbReference type="Pfam" id="PF01554">
    <property type="entry name" value="MatE"/>
    <property type="match status" value="2"/>
</dbReference>
<dbReference type="PANTHER" id="PTHR42893:SF46">
    <property type="entry name" value="PROTEIN DETOXIFICATION 44, CHLOROPLASTIC"/>
    <property type="match status" value="1"/>
</dbReference>
<evidence type="ECO:0000256" key="5">
    <source>
        <dbReference type="ARBA" id="ARBA00023136"/>
    </source>
</evidence>
<evidence type="ECO:0000256" key="2">
    <source>
        <dbReference type="ARBA" id="ARBA00010199"/>
    </source>
</evidence>
<feature type="transmembrane region" description="Helical" evidence="6">
    <location>
        <begin position="303"/>
        <end position="323"/>
    </location>
</feature>
<evidence type="ECO:0000256" key="1">
    <source>
        <dbReference type="ARBA" id="ARBA00004141"/>
    </source>
</evidence>
<dbReference type="InterPro" id="IPR044644">
    <property type="entry name" value="DinF-like"/>
</dbReference>
<evidence type="ECO:0000313" key="7">
    <source>
        <dbReference type="EMBL" id="TDH39407.1"/>
    </source>
</evidence>
<gene>
    <name evidence="7" type="ORF">E2A64_03540</name>
</gene>
<dbReference type="NCBIfam" id="TIGR00797">
    <property type="entry name" value="matE"/>
    <property type="match status" value="1"/>
</dbReference>
<evidence type="ECO:0000256" key="4">
    <source>
        <dbReference type="ARBA" id="ARBA00022989"/>
    </source>
</evidence>
<feature type="transmembrane region" description="Helical" evidence="6">
    <location>
        <begin position="151"/>
        <end position="176"/>
    </location>
</feature>
<feature type="transmembrane region" description="Helical" evidence="6">
    <location>
        <begin position="182"/>
        <end position="204"/>
    </location>
</feature>
<keyword evidence="5 6" id="KW-0472">Membrane</keyword>
<comment type="caution">
    <text evidence="7">The sequence shown here is derived from an EMBL/GenBank/DDBJ whole genome shotgun (WGS) entry which is preliminary data.</text>
</comment>
<feature type="transmembrane region" description="Helical" evidence="6">
    <location>
        <begin position="225"/>
        <end position="245"/>
    </location>
</feature>
<dbReference type="Proteomes" id="UP000295131">
    <property type="component" value="Unassembled WGS sequence"/>
</dbReference>
<reference evidence="7 8" key="1">
    <citation type="journal article" date="2013" name="Int. J. Syst. Evol. Microbiol.">
        <title>Hoeflea suaedae sp. nov., an endophytic bacterium isolated from the root of the halophyte Suaeda maritima.</title>
        <authorList>
            <person name="Chung E.J."/>
            <person name="Park J.A."/>
            <person name="Pramanik P."/>
            <person name="Bibi F."/>
            <person name="Jeon C.O."/>
            <person name="Chung Y.R."/>
        </authorList>
    </citation>
    <scope>NUCLEOTIDE SEQUENCE [LARGE SCALE GENOMIC DNA]</scope>
    <source>
        <strain evidence="7 8">YC6898</strain>
    </source>
</reference>
<dbReference type="InterPro" id="IPR002528">
    <property type="entry name" value="MATE_fam"/>
</dbReference>
<proteinExistence type="inferred from homology"/>
<dbReference type="AlphaFoldDB" id="A0A4R5PSE8"/>
<accession>A0A4R5PSE8</accession>
<organism evidence="7 8">
    <name type="scientific">Pseudohoeflea suaedae</name>
    <dbReference type="NCBI Taxonomy" id="877384"/>
    <lineage>
        <taxon>Bacteria</taxon>
        <taxon>Pseudomonadati</taxon>
        <taxon>Pseudomonadota</taxon>
        <taxon>Alphaproteobacteria</taxon>
        <taxon>Hyphomicrobiales</taxon>
        <taxon>Rhizobiaceae</taxon>
        <taxon>Pseudohoeflea</taxon>
    </lineage>
</organism>
<evidence type="ECO:0000313" key="8">
    <source>
        <dbReference type="Proteomes" id="UP000295131"/>
    </source>
</evidence>
<dbReference type="CDD" id="cd13136">
    <property type="entry name" value="MATE_DinF_like"/>
    <property type="match status" value="1"/>
</dbReference>
<dbReference type="EMBL" id="SMSI01000001">
    <property type="protein sequence ID" value="TDH39407.1"/>
    <property type="molecule type" value="Genomic_DNA"/>
</dbReference>
<evidence type="ECO:0000256" key="3">
    <source>
        <dbReference type="ARBA" id="ARBA00022692"/>
    </source>
</evidence>
<feature type="transmembrane region" description="Helical" evidence="6">
    <location>
        <begin position="123"/>
        <end position="144"/>
    </location>
</feature>
<comment type="subcellular location">
    <subcellularLocation>
        <location evidence="1">Membrane</location>
        <topology evidence="1">Multi-pass membrane protein</topology>
    </subcellularLocation>
</comment>
<keyword evidence="8" id="KW-1185">Reference proteome</keyword>
<feature type="transmembrane region" description="Helical" evidence="6">
    <location>
        <begin position="343"/>
        <end position="364"/>
    </location>
</feature>
<feature type="transmembrane region" description="Helical" evidence="6">
    <location>
        <begin position="78"/>
        <end position="103"/>
    </location>
</feature>
<feature type="transmembrane region" description="Helical" evidence="6">
    <location>
        <begin position="401"/>
        <end position="419"/>
    </location>
</feature>
<keyword evidence="4 6" id="KW-1133">Transmembrane helix</keyword>
<feature type="transmembrane region" description="Helical" evidence="6">
    <location>
        <begin position="376"/>
        <end position="395"/>
    </location>
</feature>
<dbReference type="OrthoDB" id="9789527at2"/>
<evidence type="ECO:0000256" key="6">
    <source>
        <dbReference type="SAM" id="Phobius"/>
    </source>
</evidence>
<name>A0A4R5PSE8_9HYPH</name>
<dbReference type="GO" id="GO:0015297">
    <property type="term" value="F:antiporter activity"/>
    <property type="evidence" value="ECO:0007669"/>
    <property type="project" value="InterPro"/>
</dbReference>
<comment type="similarity">
    <text evidence="2">Belongs to the multi antimicrobial extrusion (MATE) (TC 2.A.66.1) family.</text>
</comment>
<keyword evidence="3 6" id="KW-0812">Transmembrane</keyword>
<sequence>MVFAIALPMTLAFLTTPLLGLVDTAVVGRLGDAALIGGLAVGAMLFDIVFTAFNFLRSSTTGLAAQAMGREDWVEQQAIFWRALITSAVVGALVVVASPVLIWAGLIFMSPGENVGAAAQTYLAIRVLSAPVALANYVVLGFVLGQGRSGLGLLLQTVIYGTNIVLSILFGLYLGWGLPGVAWATVISEIIGCAAGLLIVISGFRAVARPAWSKILDAAALKRLLSLNTDIMIRSLGLMFAFVWFTRLGAALGELQLAANAILMNVFMVASYYLDGLANAAEQIVGRAVGANHRPAFIRAIKLTTLWSFVCAGVTTLLFLVFGDRVITMLTTVPEVRELASVYLPWAALTALTGALAFEMDGVFIGATWSRDMRNMMLIVLPFFVLAAHFLGQAFGNHGLWAALNIFLAGRGVFLMIVLPRRTRETFVACHAGSERLA</sequence>
<dbReference type="GO" id="GO:0005886">
    <property type="term" value="C:plasma membrane"/>
    <property type="evidence" value="ECO:0007669"/>
    <property type="project" value="TreeGrafter"/>
</dbReference>
<feature type="transmembrane region" description="Helical" evidence="6">
    <location>
        <begin position="257"/>
        <end position="274"/>
    </location>
</feature>
<dbReference type="GO" id="GO:0042910">
    <property type="term" value="F:xenobiotic transmembrane transporter activity"/>
    <property type="evidence" value="ECO:0007669"/>
    <property type="project" value="InterPro"/>
</dbReference>
<feature type="transmembrane region" description="Helical" evidence="6">
    <location>
        <begin position="34"/>
        <end position="57"/>
    </location>
</feature>